<dbReference type="EMBL" id="MPPL01000001">
    <property type="protein sequence ID" value="OKS89493.1"/>
    <property type="molecule type" value="Genomic_DNA"/>
</dbReference>
<evidence type="ECO:0000313" key="2">
    <source>
        <dbReference type="EMBL" id="OKS89493.1"/>
    </source>
</evidence>
<dbReference type="AlphaFoldDB" id="A0A1Q6A654"/>
<feature type="transmembrane region" description="Helical" evidence="1">
    <location>
        <begin position="12"/>
        <end position="35"/>
    </location>
</feature>
<dbReference type="RefSeq" id="WP_074492559.1">
    <property type="nucleotide sequence ID" value="NZ_FPAM01000003.1"/>
</dbReference>
<dbReference type="STRING" id="1302689.RG47T_4977"/>
<dbReference type="Proteomes" id="UP000186720">
    <property type="component" value="Unassembled WGS sequence"/>
</dbReference>
<dbReference type="OrthoDB" id="798550at2"/>
<keyword evidence="3" id="KW-1185">Reference proteome</keyword>
<feature type="transmembrane region" description="Helical" evidence="1">
    <location>
        <begin position="70"/>
        <end position="91"/>
    </location>
</feature>
<reference evidence="2 3" key="1">
    <citation type="submission" date="2016-11" db="EMBL/GenBank/DDBJ databases">
        <title>Whole Genome Sequencing of Mucilaginibacter polytrichastri RG4-7(T) isolated from the moss sample.</title>
        <authorList>
            <person name="Li Y."/>
        </authorList>
    </citation>
    <scope>NUCLEOTIDE SEQUENCE [LARGE SCALE GENOMIC DNA]</scope>
    <source>
        <strain evidence="2 3">RG4-7</strain>
    </source>
</reference>
<name>A0A1Q6A654_9SPHI</name>
<gene>
    <name evidence="2" type="ORF">RG47T_4977</name>
</gene>
<accession>A0A1Q6A654</accession>
<keyword evidence="1" id="KW-0472">Membrane</keyword>
<keyword evidence="1" id="KW-1133">Transmembrane helix</keyword>
<protein>
    <submittedName>
        <fullName evidence="2">Uncharacterized protein</fullName>
    </submittedName>
</protein>
<feature type="transmembrane region" description="Helical" evidence="1">
    <location>
        <begin position="41"/>
        <end position="58"/>
    </location>
</feature>
<keyword evidence="1" id="KW-0812">Transmembrane</keyword>
<proteinExistence type="predicted"/>
<comment type="caution">
    <text evidence="2">The sequence shown here is derived from an EMBL/GenBank/DDBJ whole genome shotgun (WGS) entry which is preliminary data.</text>
</comment>
<sequence>MIPEELFKRRHYGTPVLLTLLIANSIVLFLIVPAFVSCRHISWAFWVGFAGLASYNFFTVRRNREEFNKVTIIAYAISIATFAAMFTYYAVFNC</sequence>
<organism evidence="2 3">
    <name type="scientific">Mucilaginibacter polytrichastri</name>
    <dbReference type="NCBI Taxonomy" id="1302689"/>
    <lineage>
        <taxon>Bacteria</taxon>
        <taxon>Pseudomonadati</taxon>
        <taxon>Bacteroidota</taxon>
        <taxon>Sphingobacteriia</taxon>
        <taxon>Sphingobacteriales</taxon>
        <taxon>Sphingobacteriaceae</taxon>
        <taxon>Mucilaginibacter</taxon>
    </lineage>
</organism>
<evidence type="ECO:0000313" key="3">
    <source>
        <dbReference type="Proteomes" id="UP000186720"/>
    </source>
</evidence>
<evidence type="ECO:0000256" key="1">
    <source>
        <dbReference type="SAM" id="Phobius"/>
    </source>
</evidence>